<dbReference type="OrthoDB" id="6781282at2759"/>
<accession>A0A834I5E8</accession>
<evidence type="ECO:0000313" key="2">
    <source>
        <dbReference type="Proteomes" id="UP000625711"/>
    </source>
</evidence>
<keyword evidence="2" id="KW-1185">Reference proteome</keyword>
<gene>
    <name evidence="1" type="ORF">GWI33_012498</name>
</gene>
<name>A0A834I5E8_RHYFE</name>
<dbReference type="AlphaFoldDB" id="A0A834I5E8"/>
<sequence length="70" mass="7877">MGKTVGIEQNEIGRHIMKSDGTEEVACIRLENEINSRVAEFLAIQEAIRILEEKHGDMHTVIKTDSRATI</sequence>
<organism evidence="1 2">
    <name type="scientific">Rhynchophorus ferrugineus</name>
    <name type="common">Red palm weevil</name>
    <name type="synonym">Curculio ferrugineus</name>
    <dbReference type="NCBI Taxonomy" id="354439"/>
    <lineage>
        <taxon>Eukaryota</taxon>
        <taxon>Metazoa</taxon>
        <taxon>Ecdysozoa</taxon>
        <taxon>Arthropoda</taxon>
        <taxon>Hexapoda</taxon>
        <taxon>Insecta</taxon>
        <taxon>Pterygota</taxon>
        <taxon>Neoptera</taxon>
        <taxon>Endopterygota</taxon>
        <taxon>Coleoptera</taxon>
        <taxon>Polyphaga</taxon>
        <taxon>Cucujiformia</taxon>
        <taxon>Curculionidae</taxon>
        <taxon>Dryophthorinae</taxon>
        <taxon>Rhynchophorus</taxon>
    </lineage>
</organism>
<protein>
    <submittedName>
        <fullName evidence="1">Uncharacterized protein</fullName>
    </submittedName>
</protein>
<evidence type="ECO:0000313" key="1">
    <source>
        <dbReference type="EMBL" id="KAF7274835.1"/>
    </source>
</evidence>
<comment type="caution">
    <text evidence="1">The sequence shown here is derived from an EMBL/GenBank/DDBJ whole genome shotgun (WGS) entry which is preliminary data.</text>
</comment>
<reference evidence="1" key="1">
    <citation type="submission" date="2020-08" db="EMBL/GenBank/DDBJ databases">
        <title>Genome sequencing and assembly of the red palm weevil Rhynchophorus ferrugineus.</title>
        <authorList>
            <person name="Dias G.B."/>
            <person name="Bergman C.M."/>
            <person name="Manee M."/>
        </authorList>
    </citation>
    <scope>NUCLEOTIDE SEQUENCE</scope>
    <source>
        <strain evidence="1">AA-2017</strain>
        <tissue evidence="1">Whole larva</tissue>
    </source>
</reference>
<dbReference type="EMBL" id="JAACXV010012012">
    <property type="protein sequence ID" value="KAF7274835.1"/>
    <property type="molecule type" value="Genomic_DNA"/>
</dbReference>
<dbReference type="Proteomes" id="UP000625711">
    <property type="component" value="Unassembled WGS sequence"/>
</dbReference>
<proteinExistence type="predicted"/>